<reference evidence="13 14" key="1">
    <citation type="submission" date="2016-08" db="EMBL/GenBank/DDBJ databases">
        <title>A novel genetic cassette of butanologenic Thermoanaerobacterium thermosaccharolyticum that directly convert cellulose to butanol.</title>
        <authorList>
            <person name="Li T."/>
            <person name="He J."/>
        </authorList>
    </citation>
    <scope>NUCLEOTIDE SEQUENCE [LARGE SCALE GENOMIC DNA]</scope>
    <source>
        <strain evidence="13 14">TG57</strain>
    </source>
</reference>
<dbReference type="Gene3D" id="1.10.3730.20">
    <property type="match status" value="1"/>
</dbReference>
<evidence type="ECO:0000313" key="14">
    <source>
        <dbReference type="Proteomes" id="UP000214975"/>
    </source>
</evidence>
<dbReference type="GeneID" id="93865351"/>
<keyword evidence="11" id="KW-0472">Membrane</keyword>
<dbReference type="Pfam" id="PF00892">
    <property type="entry name" value="EamA"/>
    <property type="match status" value="1"/>
</dbReference>
<evidence type="ECO:0000256" key="8">
    <source>
        <dbReference type="ARBA" id="ARBA00022985"/>
    </source>
</evidence>
<dbReference type="Proteomes" id="UP000214975">
    <property type="component" value="Chromosome"/>
</dbReference>
<keyword evidence="4" id="KW-0444">Lipid biosynthesis</keyword>
<keyword evidence="8" id="KW-0448">Lipopolysaccharide biosynthesis</keyword>
<dbReference type="GO" id="GO:0005886">
    <property type="term" value="C:plasma membrane"/>
    <property type="evidence" value="ECO:0007669"/>
    <property type="project" value="UniProtKB-SubCell"/>
</dbReference>
<evidence type="ECO:0000256" key="11">
    <source>
        <dbReference type="ARBA" id="ARBA00023136"/>
    </source>
</evidence>
<evidence type="ECO:0000256" key="6">
    <source>
        <dbReference type="ARBA" id="ARBA00022556"/>
    </source>
</evidence>
<dbReference type="InterPro" id="IPR000390">
    <property type="entry name" value="Small_drug/metabolite_transptr"/>
</dbReference>
<dbReference type="SUPFAM" id="SSF103481">
    <property type="entry name" value="Multidrug resistance efflux transporter EmrE"/>
    <property type="match status" value="1"/>
</dbReference>
<name>A0A223HY85_THETR</name>
<dbReference type="EMBL" id="CP016893">
    <property type="protein sequence ID" value="AST57244.1"/>
    <property type="molecule type" value="Genomic_DNA"/>
</dbReference>
<dbReference type="InterPro" id="IPR000620">
    <property type="entry name" value="EamA_dom"/>
</dbReference>
<evidence type="ECO:0000259" key="12">
    <source>
        <dbReference type="Pfam" id="PF00892"/>
    </source>
</evidence>
<dbReference type="PANTHER" id="PTHR30561">
    <property type="entry name" value="SMR FAMILY PROTON-DEPENDENT DRUG EFFLUX TRANSPORTER SUGE"/>
    <property type="match status" value="1"/>
</dbReference>
<accession>A0A223HY85</accession>
<comment type="similarity">
    <text evidence="2">Belongs to the EamA transporter family.</text>
</comment>
<protein>
    <submittedName>
        <fullName evidence="13">Membrane protein</fullName>
    </submittedName>
</protein>
<keyword evidence="3" id="KW-1003">Cell membrane</keyword>
<evidence type="ECO:0000256" key="2">
    <source>
        <dbReference type="ARBA" id="ARBA00007362"/>
    </source>
</evidence>
<evidence type="ECO:0000256" key="5">
    <source>
        <dbReference type="ARBA" id="ARBA00022519"/>
    </source>
</evidence>
<dbReference type="InterPro" id="IPR037185">
    <property type="entry name" value="EmrE-like"/>
</dbReference>
<sequence>MIYVLVAVNVLLLVTGQVLWKIGIGNAGSLKGVLMSLISPYVISGIIIYAIATVLWLYILAKGKFSIVYPLQSTAYAVGVFVAWLIFKETVPITRWIGVVLIFAGASLIALR</sequence>
<evidence type="ECO:0000256" key="3">
    <source>
        <dbReference type="ARBA" id="ARBA00022475"/>
    </source>
</evidence>
<dbReference type="AlphaFoldDB" id="A0A223HY85"/>
<dbReference type="GO" id="GO:0022857">
    <property type="term" value="F:transmembrane transporter activity"/>
    <property type="evidence" value="ECO:0007669"/>
    <property type="project" value="InterPro"/>
</dbReference>
<organism evidence="13 14">
    <name type="scientific">Thermoanaerobacterium thermosaccharolyticum</name>
    <name type="common">Clostridium thermosaccharolyticum</name>
    <dbReference type="NCBI Taxonomy" id="1517"/>
    <lineage>
        <taxon>Bacteria</taxon>
        <taxon>Bacillati</taxon>
        <taxon>Bacillota</taxon>
        <taxon>Clostridia</taxon>
        <taxon>Thermoanaerobacterales</taxon>
        <taxon>Thermoanaerobacteraceae</taxon>
        <taxon>Thermoanaerobacterium</taxon>
    </lineage>
</organism>
<dbReference type="OMA" id="IVICAGM"/>
<dbReference type="RefSeq" id="WP_013298968.1">
    <property type="nucleotide sequence ID" value="NZ_CP016893.1"/>
</dbReference>
<evidence type="ECO:0000256" key="10">
    <source>
        <dbReference type="ARBA" id="ARBA00023098"/>
    </source>
</evidence>
<keyword evidence="10" id="KW-0443">Lipid metabolism</keyword>
<keyword evidence="7" id="KW-0812">Transmembrane</keyword>
<evidence type="ECO:0000313" key="13">
    <source>
        <dbReference type="EMBL" id="AST57244.1"/>
    </source>
</evidence>
<dbReference type="PANTHER" id="PTHR30561:SF9">
    <property type="entry name" value="4-AMINO-4-DEOXY-L-ARABINOSE-PHOSPHOUNDECAPRENOL FLIPPASE SUBUNIT ARNF-RELATED"/>
    <property type="match status" value="1"/>
</dbReference>
<proteinExistence type="inferred from homology"/>
<evidence type="ECO:0000256" key="4">
    <source>
        <dbReference type="ARBA" id="ARBA00022516"/>
    </source>
</evidence>
<comment type="subcellular location">
    <subcellularLocation>
        <location evidence="1">Cell membrane</location>
        <topology evidence="1">Multi-pass membrane protein</topology>
    </subcellularLocation>
</comment>
<gene>
    <name evidence="13" type="ORF">Thert_01144</name>
</gene>
<evidence type="ECO:0000256" key="1">
    <source>
        <dbReference type="ARBA" id="ARBA00004651"/>
    </source>
</evidence>
<feature type="domain" description="EamA" evidence="12">
    <location>
        <begin position="33"/>
        <end position="110"/>
    </location>
</feature>
<keyword evidence="5" id="KW-0997">Cell inner membrane</keyword>
<keyword evidence="9" id="KW-1133">Transmembrane helix</keyword>
<keyword evidence="6" id="KW-0441">Lipid A biosynthesis</keyword>
<evidence type="ECO:0000256" key="7">
    <source>
        <dbReference type="ARBA" id="ARBA00022692"/>
    </source>
</evidence>
<dbReference type="GO" id="GO:0009103">
    <property type="term" value="P:lipopolysaccharide biosynthetic process"/>
    <property type="evidence" value="ECO:0007669"/>
    <property type="project" value="UniProtKB-KW"/>
</dbReference>
<evidence type="ECO:0000256" key="9">
    <source>
        <dbReference type="ARBA" id="ARBA00022989"/>
    </source>
</evidence>